<keyword evidence="2" id="KW-1185">Reference proteome</keyword>
<name>A0ACB9Q9F1_BAUVA</name>
<dbReference type="Proteomes" id="UP000828941">
    <property type="component" value="Chromosome 1"/>
</dbReference>
<comment type="caution">
    <text evidence="1">The sequence shown here is derived from an EMBL/GenBank/DDBJ whole genome shotgun (WGS) entry which is preliminary data.</text>
</comment>
<organism evidence="1 2">
    <name type="scientific">Bauhinia variegata</name>
    <name type="common">Purple orchid tree</name>
    <name type="synonym">Phanera variegata</name>
    <dbReference type="NCBI Taxonomy" id="167791"/>
    <lineage>
        <taxon>Eukaryota</taxon>
        <taxon>Viridiplantae</taxon>
        <taxon>Streptophyta</taxon>
        <taxon>Embryophyta</taxon>
        <taxon>Tracheophyta</taxon>
        <taxon>Spermatophyta</taxon>
        <taxon>Magnoliopsida</taxon>
        <taxon>eudicotyledons</taxon>
        <taxon>Gunneridae</taxon>
        <taxon>Pentapetalae</taxon>
        <taxon>rosids</taxon>
        <taxon>fabids</taxon>
        <taxon>Fabales</taxon>
        <taxon>Fabaceae</taxon>
        <taxon>Cercidoideae</taxon>
        <taxon>Cercideae</taxon>
        <taxon>Bauhiniinae</taxon>
        <taxon>Bauhinia</taxon>
    </lineage>
</organism>
<evidence type="ECO:0000313" key="1">
    <source>
        <dbReference type="EMBL" id="KAI4356979.1"/>
    </source>
</evidence>
<proteinExistence type="predicted"/>
<gene>
    <name evidence="1" type="ORF">L6164_000955</name>
</gene>
<evidence type="ECO:0000313" key="2">
    <source>
        <dbReference type="Proteomes" id="UP000828941"/>
    </source>
</evidence>
<protein>
    <submittedName>
        <fullName evidence="1">Uncharacterized protein</fullName>
    </submittedName>
</protein>
<dbReference type="EMBL" id="CM039426">
    <property type="protein sequence ID" value="KAI4356979.1"/>
    <property type="molecule type" value="Genomic_DNA"/>
</dbReference>
<sequence>MGNLLRLHSSFSFLCFLLLSTWVGLLFAVELIPIGVVLDTNSSVGTVAQSCISMARSDFYERHPNYRTKLDLRIRDSENDVVTAASAALDLIENERVHAIIGPQTSEHAKFIIELGAKAKIPIISFSATSPTLYPTRNQFFIRTAQDDCSQVKAIASIIGAFGWREIVPIYENTEYGKGLIPCLNDAFEAIDTRVPYRSVIDPRSYETQILEELHKITNHTLTKIFLVHMTKELGSKFFPAAEKAGMMTEGYAWIVTEGLSSLLDPMEPEVINSMQGVLGVRPRVPNTTRVEDFRKRWNSSTEVTLFGLWAYDTVWALAMAVEKAGITNSTSQKKNDTNNSTGILDFADVRISETGPRLLNEILTTKFRGLSGDFSLVNGTLEPSRLEIFNVREQNEYIIGYRPKEENFPDAKLKLQDPKWPGNAKEKPTKLRIGIPGRENIKEYSKVVNFSFDIFDAVVKNLTFPLFYEFHSFGGTYDELLMQIQNKTLDAVVGDIIIVANRSNNVDFTLPFSESSVAMVVSVKHDERNNIWIFLKPLSWGLWLTIGAAFMLTGFIIWILEHRTNTEFRGGKNQQLGMIFWFSFSTLVFAHKERVVNNWSRFVLIVWVLAVLIITQSYAGSLASILTVQRLQPAFLDVNEIKRNNYSVGYQNGSFLKGFLIAELGFNESKLKPCDSPEDYHHALLLGCKNGAGVAAIFGETFFLNLFLQKYGSRYKMVGPTYNTGGFGFAFPKKSPLVSYISRAILEVTEDKDKFGNITKKYFPDGIVHGDQSDSISSDCPSLTLKSFGGDPTHPLGYKIRF</sequence>
<accession>A0ACB9Q9F1</accession>
<reference evidence="1 2" key="1">
    <citation type="journal article" date="2022" name="DNA Res.">
        <title>Chromosomal-level genome assembly of the orchid tree Bauhinia variegata (Leguminosae; Cercidoideae) supports the allotetraploid origin hypothesis of Bauhinia.</title>
        <authorList>
            <person name="Zhong Y."/>
            <person name="Chen Y."/>
            <person name="Zheng D."/>
            <person name="Pang J."/>
            <person name="Liu Y."/>
            <person name="Luo S."/>
            <person name="Meng S."/>
            <person name="Qian L."/>
            <person name="Wei D."/>
            <person name="Dai S."/>
            <person name="Zhou R."/>
        </authorList>
    </citation>
    <scope>NUCLEOTIDE SEQUENCE [LARGE SCALE GENOMIC DNA]</scope>
    <source>
        <strain evidence="1">BV-YZ2020</strain>
    </source>
</reference>